<name>A0A7J0E666_9ERIC</name>
<comment type="caution">
    <text evidence="2">The sequence shown here is derived from an EMBL/GenBank/DDBJ whole genome shotgun (WGS) entry which is preliminary data.</text>
</comment>
<dbReference type="InterPro" id="IPR050796">
    <property type="entry name" value="SCF_F-box_component"/>
</dbReference>
<feature type="domain" description="F-box" evidence="1">
    <location>
        <begin position="7"/>
        <end position="38"/>
    </location>
</feature>
<keyword evidence="3" id="KW-1185">Reference proteome</keyword>
<organism evidence="2 3">
    <name type="scientific">Actinidia rufa</name>
    <dbReference type="NCBI Taxonomy" id="165716"/>
    <lineage>
        <taxon>Eukaryota</taxon>
        <taxon>Viridiplantae</taxon>
        <taxon>Streptophyta</taxon>
        <taxon>Embryophyta</taxon>
        <taxon>Tracheophyta</taxon>
        <taxon>Spermatophyta</taxon>
        <taxon>Magnoliopsida</taxon>
        <taxon>eudicotyledons</taxon>
        <taxon>Gunneridae</taxon>
        <taxon>Pentapetalae</taxon>
        <taxon>asterids</taxon>
        <taxon>Ericales</taxon>
        <taxon>Actinidiaceae</taxon>
        <taxon>Actinidia</taxon>
    </lineage>
</organism>
<dbReference type="InterPro" id="IPR036047">
    <property type="entry name" value="F-box-like_dom_sf"/>
</dbReference>
<dbReference type="EMBL" id="BJWL01000002">
    <property type="protein sequence ID" value="GFY81994.1"/>
    <property type="molecule type" value="Genomic_DNA"/>
</dbReference>
<evidence type="ECO:0000313" key="3">
    <source>
        <dbReference type="Proteomes" id="UP000585474"/>
    </source>
</evidence>
<dbReference type="Proteomes" id="UP000585474">
    <property type="component" value="Unassembled WGS sequence"/>
</dbReference>
<accession>A0A7J0E666</accession>
<reference evidence="2 3" key="1">
    <citation type="submission" date="2019-07" db="EMBL/GenBank/DDBJ databases">
        <title>De Novo Assembly of kiwifruit Actinidia rufa.</title>
        <authorList>
            <person name="Sugita-Konishi S."/>
            <person name="Sato K."/>
            <person name="Mori E."/>
            <person name="Abe Y."/>
            <person name="Kisaki G."/>
            <person name="Hamano K."/>
            <person name="Suezawa K."/>
            <person name="Otani M."/>
            <person name="Fukuda T."/>
            <person name="Manabe T."/>
            <person name="Gomi K."/>
            <person name="Tabuchi M."/>
            <person name="Akimitsu K."/>
            <person name="Kataoka I."/>
        </authorList>
    </citation>
    <scope>NUCLEOTIDE SEQUENCE [LARGE SCALE GENOMIC DNA]</scope>
    <source>
        <strain evidence="3">cv. Fuchu</strain>
    </source>
</reference>
<evidence type="ECO:0000313" key="2">
    <source>
        <dbReference type="EMBL" id="GFY81994.1"/>
    </source>
</evidence>
<protein>
    <recommendedName>
        <fullName evidence="1">F-box domain-containing protein</fullName>
    </recommendedName>
</protein>
<dbReference type="SUPFAM" id="SSF81383">
    <property type="entry name" value="F-box domain"/>
    <property type="match status" value="1"/>
</dbReference>
<evidence type="ECO:0000259" key="1">
    <source>
        <dbReference type="Pfam" id="PF00646"/>
    </source>
</evidence>
<proteinExistence type="predicted"/>
<dbReference type="PANTHER" id="PTHR31672:SF13">
    <property type="entry name" value="F-BOX PROTEIN CPR30-LIKE"/>
    <property type="match status" value="1"/>
</dbReference>
<dbReference type="OrthoDB" id="1433187at2759"/>
<dbReference type="PANTHER" id="PTHR31672">
    <property type="entry name" value="BNACNNG10540D PROTEIN"/>
    <property type="match status" value="1"/>
</dbReference>
<dbReference type="Pfam" id="PF00646">
    <property type="entry name" value="F-box"/>
    <property type="match status" value="1"/>
</dbReference>
<sequence>MAYNGEILEVLSWLPAKSIFKFASVSKPCNEFLSDPFFVKKQVKNMLLKDDAGVFIQQISMQGYPGKLEFHALGCSEKNPFGIPLESIEFLKKTGNVLGSSNGLLICRDTRQTSMDQLFISNGLLICRDTIKTSMDQLFICNVATRTWLPIPAPESFGDFDQDLSIVFQCNVGPYEFPNDYLVMVMERMEYLSPEYMCKIYLSREREWKERGVVNFGARDILFQSSVYHNGVFSLSVRLVSLP</sequence>
<gene>
    <name evidence="2" type="ORF">Acr_02g0002340</name>
</gene>
<dbReference type="InterPro" id="IPR001810">
    <property type="entry name" value="F-box_dom"/>
</dbReference>
<dbReference type="AlphaFoldDB" id="A0A7J0E666"/>